<dbReference type="InterPro" id="IPR020476">
    <property type="entry name" value="Nudix_hydrolase"/>
</dbReference>
<dbReference type="SUPFAM" id="SSF55811">
    <property type="entry name" value="Nudix"/>
    <property type="match status" value="1"/>
</dbReference>
<dbReference type="PROSITE" id="PS51462">
    <property type="entry name" value="NUDIX"/>
    <property type="match status" value="1"/>
</dbReference>
<comment type="similarity">
    <text evidence="2 4">Belongs to the Nudix hydrolase family.</text>
</comment>
<dbReference type="Pfam" id="PF00293">
    <property type="entry name" value="NUDIX"/>
    <property type="match status" value="1"/>
</dbReference>
<evidence type="ECO:0000256" key="3">
    <source>
        <dbReference type="ARBA" id="ARBA00022801"/>
    </source>
</evidence>
<dbReference type="PRINTS" id="PR00502">
    <property type="entry name" value="NUDIXFAMILY"/>
</dbReference>
<comment type="caution">
    <text evidence="6">The sequence shown here is derived from an EMBL/GenBank/DDBJ whole genome shotgun (WGS) entry which is preliminary data.</text>
</comment>
<keyword evidence="7" id="KW-1185">Reference proteome</keyword>
<evidence type="ECO:0000313" key="7">
    <source>
        <dbReference type="Proteomes" id="UP001212498"/>
    </source>
</evidence>
<dbReference type="PANTHER" id="PTHR43046">
    <property type="entry name" value="GDP-MANNOSE MANNOSYL HYDROLASE"/>
    <property type="match status" value="1"/>
</dbReference>
<proteinExistence type="inferred from homology"/>
<dbReference type="InterPro" id="IPR020084">
    <property type="entry name" value="NUDIX_hydrolase_CS"/>
</dbReference>
<dbReference type="Proteomes" id="UP001212498">
    <property type="component" value="Unassembled WGS sequence"/>
</dbReference>
<dbReference type="PANTHER" id="PTHR43046:SF14">
    <property type="entry name" value="MUTT_NUDIX FAMILY PROTEIN"/>
    <property type="match status" value="1"/>
</dbReference>
<comment type="cofactor">
    <cofactor evidence="1">
        <name>Mg(2+)</name>
        <dbReference type="ChEBI" id="CHEBI:18420"/>
    </cofactor>
</comment>
<evidence type="ECO:0000256" key="2">
    <source>
        <dbReference type="ARBA" id="ARBA00005582"/>
    </source>
</evidence>
<evidence type="ECO:0000259" key="5">
    <source>
        <dbReference type="PROSITE" id="PS51462"/>
    </source>
</evidence>
<evidence type="ECO:0000256" key="1">
    <source>
        <dbReference type="ARBA" id="ARBA00001946"/>
    </source>
</evidence>
<reference evidence="6 7" key="1">
    <citation type="submission" date="2022-11" db="EMBL/GenBank/DDBJ databases">
        <title>Nonomuraea corallina sp. nov., a new species of the genus Nonomuraea isolated from sea side sediment in Thai sea.</title>
        <authorList>
            <person name="Ngamcharungchit C."/>
            <person name="Matsumoto A."/>
            <person name="Suriyachadkun C."/>
            <person name="Panbangred W."/>
            <person name="Inahashi Y."/>
            <person name="Intra B."/>
        </authorList>
    </citation>
    <scope>NUCLEOTIDE SEQUENCE [LARGE SCALE GENOMIC DNA]</scope>
    <source>
        <strain evidence="6 7">DSM 43553</strain>
    </source>
</reference>
<evidence type="ECO:0000313" key="6">
    <source>
        <dbReference type="EMBL" id="MDA0641433.1"/>
    </source>
</evidence>
<organism evidence="6 7">
    <name type="scientific">Nonomuraea ferruginea</name>
    <dbReference type="NCBI Taxonomy" id="46174"/>
    <lineage>
        <taxon>Bacteria</taxon>
        <taxon>Bacillati</taxon>
        <taxon>Actinomycetota</taxon>
        <taxon>Actinomycetes</taxon>
        <taxon>Streptosporangiales</taxon>
        <taxon>Streptosporangiaceae</taxon>
        <taxon>Nonomuraea</taxon>
    </lineage>
</organism>
<dbReference type="Gene3D" id="3.90.79.10">
    <property type="entry name" value="Nucleoside Triphosphate Pyrophosphohydrolase"/>
    <property type="match status" value="1"/>
</dbReference>
<keyword evidence="3 4" id="KW-0378">Hydrolase</keyword>
<evidence type="ECO:0000256" key="4">
    <source>
        <dbReference type="RuleBase" id="RU003476"/>
    </source>
</evidence>
<dbReference type="CDD" id="cd04673">
    <property type="entry name" value="NUDIX_ADPRase"/>
    <property type="match status" value="1"/>
</dbReference>
<dbReference type="InterPro" id="IPR000086">
    <property type="entry name" value="NUDIX_hydrolase_dom"/>
</dbReference>
<gene>
    <name evidence="6" type="ORF">OUY24_12470</name>
</gene>
<name>A0ABT4SWT0_9ACTN</name>
<dbReference type="InterPro" id="IPR015797">
    <property type="entry name" value="NUDIX_hydrolase-like_dom_sf"/>
</dbReference>
<dbReference type="RefSeq" id="WP_271276316.1">
    <property type="nucleotide sequence ID" value="NZ_BAABFD010000013.1"/>
</dbReference>
<protein>
    <submittedName>
        <fullName evidence="6">NUDIX domain-containing protein</fullName>
    </submittedName>
</protein>
<dbReference type="EMBL" id="JAPNUD010000024">
    <property type="protein sequence ID" value="MDA0641433.1"/>
    <property type="molecule type" value="Genomic_DNA"/>
</dbReference>
<sequence length="131" mass="14153">MRVNCVGAIVLDDARRLLLIRRGHPPDAGRWSLPGGRVEPGESDAVAVRREVLEETGLEVAVGPLAGTVDLPAPRGDTYAVRDYRATVVGGTLTPGDDAADARWCTREELARLQLTTGLLDTLRSWRVLPT</sequence>
<dbReference type="PROSITE" id="PS00893">
    <property type="entry name" value="NUDIX_BOX"/>
    <property type="match status" value="1"/>
</dbReference>
<feature type="domain" description="Nudix hydrolase" evidence="5">
    <location>
        <begin position="1"/>
        <end position="131"/>
    </location>
</feature>
<accession>A0ABT4SWT0</accession>